<proteinExistence type="inferred from homology"/>
<accession>A0ABV3SU17</accession>
<dbReference type="Gene3D" id="3.30.230.10">
    <property type="match status" value="1"/>
</dbReference>
<dbReference type="InterPro" id="IPR000523">
    <property type="entry name" value="Mg_chelatse_chII-like_cat_dom"/>
</dbReference>
<dbReference type="EMBL" id="JBFPJR010000003">
    <property type="protein sequence ID" value="MEX0426432.1"/>
    <property type="molecule type" value="Genomic_DNA"/>
</dbReference>
<name>A0ABV3SU17_9ACTN</name>
<keyword evidence="3" id="KW-0067">ATP-binding</keyword>
<dbReference type="Gene3D" id="3.40.50.300">
    <property type="entry name" value="P-loop containing nucleotide triphosphate hydrolases"/>
    <property type="match status" value="1"/>
</dbReference>
<evidence type="ECO:0000256" key="2">
    <source>
        <dbReference type="ARBA" id="ARBA00022741"/>
    </source>
</evidence>
<feature type="domain" description="MCM C-terminal AAA(+) ATPase" evidence="4">
    <location>
        <begin position="297"/>
        <end position="359"/>
    </location>
</feature>
<protein>
    <submittedName>
        <fullName evidence="5">YifB family Mg chelatase-like AAA ATPase</fullName>
    </submittedName>
</protein>
<evidence type="ECO:0000313" key="5">
    <source>
        <dbReference type="EMBL" id="MEX0426432.1"/>
    </source>
</evidence>
<dbReference type="SMART" id="SM00382">
    <property type="entry name" value="AAA"/>
    <property type="match status" value="1"/>
</dbReference>
<gene>
    <name evidence="5" type="ORF">AB3X52_02285</name>
</gene>
<dbReference type="InterPro" id="IPR025158">
    <property type="entry name" value="Mg_chelat-rel_C"/>
</dbReference>
<dbReference type="PANTHER" id="PTHR32039">
    <property type="entry name" value="MAGNESIUM-CHELATASE SUBUNIT CHLI"/>
    <property type="match status" value="1"/>
</dbReference>
<comment type="similarity">
    <text evidence="1">Belongs to the Mg-chelatase subunits D/I family. ComM subfamily.</text>
</comment>
<dbReference type="SUPFAM" id="SSF54211">
    <property type="entry name" value="Ribosomal protein S5 domain 2-like"/>
    <property type="match status" value="1"/>
</dbReference>
<dbReference type="Pfam" id="PF01078">
    <property type="entry name" value="Mg_chelatase"/>
    <property type="match status" value="1"/>
</dbReference>
<dbReference type="Pfam" id="PF13541">
    <property type="entry name" value="ChlI"/>
    <property type="match status" value="1"/>
</dbReference>
<dbReference type="Proteomes" id="UP001556631">
    <property type="component" value="Unassembled WGS sequence"/>
</dbReference>
<dbReference type="NCBIfam" id="TIGR00368">
    <property type="entry name" value="YifB family Mg chelatase-like AAA ATPase"/>
    <property type="match status" value="1"/>
</dbReference>
<dbReference type="SUPFAM" id="SSF52540">
    <property type="entry name" value="P-loop containing nucleoside triphosphate hydrolases"/>
    <property type="match status" value="1"/>
</dbReference>
<evidence type="ECO:0000259" key="4">
    <source>
        <dbReference type="PROSITE" id="PS50051"/>
    </source>
</evidence>
<dbReference type="InterPro" id="IPR001208">
    <property type="entry name" value="MCM_dom"/>
</dbReference>
<reference evidence="5 6" key="1">
    <citation type="submission" date="2024-07" db="EMBL/GenBank/DDBJ databases">
        <authorList>
            <person name="Lee S."/>
            <person name="Kang M."/>
        </authorList>
    </citation>
    <scope>NUCLEOTIDE SEQUENCE [LARGE SCALE GENOMIC DNA]</scope>
    <source>
        <strain evidence="5 6">DS6</strain>
    </source>
</reference>
<dbReference type="Pfam" id="PF13335">
    <property type="entry name" value="Mg_chelatase_C"/>
    <property type="match status" value="1"/>
</dbReference>
<dbReference type="InterPro" id="IPR004482">
    <property type="entry name" value="Mg_chelat-rel"/>
</dbReference>
<dbReference type="RefSeq" id="WP_367991116.1">
    <property type="nucleotide sequence ID" value="NZ_JBFPJR010000003.1"/>
</dbReference>
<sequence>MFARAHTVALNGAVGHLIDVQADVSAGMPGLTLVGRADAATSEGKDRVRMAIINSRLEWPTTKRITVLLSPADLPKSGSHYDVAMAMAILSASGTVPPAALERTALIGELALDGGLRAATGVLPMVLAASQRGIDRVIVPEPQAREAALVPGMTVLGLRSLAQAVAELRGEEVPEAAPVPATTGGQVLGWRGDQRLEEVDMTDLLGMREVRYAVEIAAAGGHHLLLKGPKGCGKTSIAERIPTILPDLEPEVAVELMAVQSLAGVLDPGHGLLTRPPFSAPHHDATKAGIVGGGSGRVRPGSVSLAHGGVLFLDEFPMFRADVIESLREPLESGDITVARAEEAVTLPARSIVVLAANPCPCGNYDGQVGSEACKCGPVVRREYMRKVTGPITDRIDITRALRPLSAADRDPWRPESSASIRARVVAARRRQAERYDGFGWRLNGQAAGAALREHWPLTPAAQAKVDAQIYDGKLTRRGAVRVHRLAWTVADLAGVARPGLAETSTALQLRAGDPLPVEAYERRSA</sequence>
<evidence type="ECO:0000256" key="1">
    <source>
        <dbReference type="ARBA" id="ARBA00006354"/>
    </source>
</evidence>
<evidence type="ECO:0000256" key="3">
    <source>
        <dbReference type="ARBA" id="ARBA00022840"/>
    </source>
</evidence>
<dbReference type="InterPro" id="IPR045006">
    <property type="entry name" value="CHLI-like"/>
</dbReference>
<dbReference type="InterPro" id="IPR014721">
    <property type="entry name" value="Ribsml_uS5_D2-typ_fold_subgr"/>
</dbReference>
<evidence type="ECO:0000313" key="6">
    <source>
        <dbReference type="Proteomes" id="UP001556631"/>
    </source>
</evidence>
<dbReference type="PANTHER" id="PTHR32039:SF7">
    <property type="entry name" value="COMPETENCE PROTEIN COMM"/>
    <property type="match status" value="1"/>
</dbReference>
<dbReference type="InterPro" id="IPR020568">
    <property type="entry name" value="Ribosomal_Su5_D2-typ_SF"/>
</dbReference>
<dbReference type="PROSITE" id="PS50051">
    <property type="entry name" value="MCM_2"/>
    <property type="match status" value="1"/>
</dbReference>
<dbReference type="InterPro" id="IPR027417">
    <property type="entry name" value="P-loop_NTPase"/>
</dbReference>
<comment type="caution">
    <text evidence="5">The sequence shown here is derived from an EMBL/GenBank/DDBJ whole genome shotgun (WGS) entry which is preliminary data.</text>
</comment>
<dbReference type="InterPro" id="IPR003593">
    <property type="entry name" value="AAA+_ATPase"/>
</dbReference>
<organism evidence="5 6">
    <name type="scientific">Nocardioides eburneus</name>
    <dbReference type="NCBI Taxonomy" id="3231482"/>
    <lineage>
        <taxon>Bacteria</taxon>
        <taxon>Bacillati</taxon>
        <taxon>Actinomycetota</taxon>
        <taxon>Actinomycetes</taxon>
        <taxon>Propionibacteriales</taxon>
        <taxon>Nocardioidaceae</taxon>
        <taxon>Nocardioides</taxon>
    </lineage>
</organism>
<keyword evidence="6" id="KW-1185">Reference proteome</keyword>
<keyword evidence="2" id="KW-0547">Nucleotide-binding</keyword>